<name>A0A835VYS7_CHLIN</name>
<accession>A0A835VYS7</accession>
<proteinExistence type="predicted"/>
<feature type="coiled-coil region" evidence="2">
    <location>
        <begin position="23"/>
        <end position="56"/>
    </location>
</feature>
<evidence type="ECO:0000313" key="4">
    <source>
        <dbReference type="Proteomes" id="UP000650467"/>
    </source>
</evidence>
<dbReference type="InterPro" id="IPR000225">
    <property type="entry name" value="Armadillo"/>
</dbReference>
<evidence type="ECO:0000256" key="2">
    <source>
        <dbReference type="SAM" id="Coils"/>
    </source>
</evidence>
<evidence type="ECO:0000313" key="3">
    <source>
        <dbReference type="EMBL" id="KAG2434292.1"/>
    </source>
</evidence>
<evidence type="ECO:0000256" key="1">
    <source>
        <dbReference type="PROSITE-ProRule" id="PRU00259"/>
    </source>
</evidence>
<dbReference type="InterPro" id="IPR016024">
    <property type="entry name" value="ARM-type_fold"/>
</dbReference>
<dbReference type="AlphaFoldDB" id="A0A835VYS7"/>
<dbReference type="PROSITE" id="PS50176">
    <property type="entry name" value="ARM_REPEAT"/>
    <property type="match status" value="1"/>
</dbReference>
<reference evidence="3" key="1">
    <citation type="journal article" date="2020" name="bioRxiv">
        <title>Comparative genomics of Chlamydomonas.</title>
        <authorList>
            <person name="Craig R.J."/>
            <person name="Hasan A.R."/>
            <person name="Ness R.W."/>
            <person name="Keightley P.D."/>
        </authorList>
    </citation>
    <scope>NUCLEOTIDE SEQUENCE</scope>
    <source>
        <strain evidence="3">SAG 7.73</strain>
    </source>
</reference>
<dbReference type="SMART" id="SM00185">
    <property type="entry name" value="ARM"/>
    <property type="match status" value="2"/>
</dbReference>
<dbReference type="InterPro" id="IPR011989">
    <property type="entry name" value="ARM-like"/>
</dbReference>
<comment type="caution">
    <text evidence="3">The sequence shown here is derived from an EMBL/GenBank/DDBJ whole genome shotgun (WGS) entry which is preliminary data.</text>
</comment>
<organism evidence="3 4">
    <name type="scientific">Chlamydomonas incerta</name>
    <dbReference type="NCBI Taxonomy" id="51695"/>
    <lineage>
        <taxon>Eukaryota</taxon>
        <taxon>Viridiplantae</taxon>
        <taxon>Chlorophyta</taxon>
        <taxon>core chlorophytes</taxon>
        <taxon>Chlorophyceae</taxon>
        <taxon>CS clade</taxon>
        <taxon>Chlamydomonadales</taxon>
        <taxon>Chlamydomonadaceae</taxon>
        <taxon>Chlamydomonas</taxon>
    </lineage>
</organism>
<protein>
    <recommendedName>
        <fullName evidence="5">SAM domain-containing protein</fullName>
    </recommendedName>
</protein>
<dbReference type="Gene3D" id="1.25.10.10">
    <property type="entry name" value="Leucine-rich Repeat Variant"/>
    <property type="match status" value="1"/>
</dbReference>
<dbReference type="Proteomes" id="UP000650467">
    <property type="component" value="Unassembled WGS sequence"/>
</dbReference>
<dbReference type="EMBL" id="JAEHOC010000017">
    <property type="protein sequence ID" value="KAG2434292.1"/>
    <property type="molecule type" value="Genomic_DNA"/>
</dbReference>
<gene>
    <name evidence="3" type="ORF">HXX76_008016</name>
</gene>
<keyword evidence="2" id="KW-0175">Coiled coil</keyword>
<dbReference type="SUPFAM" id="SSF48371">
    <property type="entry name" value="ARM repeat"/>
    <property type="match status" value="1"/>
</dbReference>
<sequence>MSAYDLAEADYLTRLTVRRLAELNATRARVEALEARASLAEEYEVERRKLDLLQRLQDKYSALSPIVVTDASLAIADLREHLQGVYDADLLSDPQLRALTMLHAVAFSTRTLDRFSEPGRYALEGSAGVLELGASTLAMFSSRVGGAAAFAEAFAVPVLVKLLSPLYAPVVVVNTANAIGNLADDLDIRLALRSGGGIGALVRLLRPDCEAAVQAAAAGALSLLAARDIVVQDSVRYLGGIDLLVDLLVTADAYTAEAARYCLLSLRRGNTKNQAETIAAIRANSNVVRNVRRVDPELLRFEEGTPRVRSSYAPPPLSPAALGYGYGTPTKTLAARPTTADSYRRTAAALDSMTGALARSVSPGRYRSPLAAAIAASAAASPIATALRGSLDAELARAASPLRSSLRASTLAARYSPPPASALALAEPEAALGVMPEVDGDLLKRKHLIRYTAEELATLLQEMGFDKLDLRSFKLHAVAGVDLLDMSEDEMVVRLLLPRHKVRKLRALQRAVALFDRIATLPRQGRLSEVELRLFLAAQGCGSGEVDKVVRLVRSLVRTDKLDFVTFWDFVCAYDWIAQAFRIYAIPA</sequence>
<dbReference type="OrthoDB" id="536421at2759"/>
<keyword evidence="4" id="KW-1185">Reference proteome</keyword>
<feature type="repeat" description="ARM" evidence="1">
    <location>
        <begin position="196"/>
        <end position="228"/>
    </location>
</feature>
<evidence type="ECO:0008006" key="5">
    <source>
        <dbReference type="Google" id="ProtNLM"/>
    </source>
</evidence>